<dbReference type="GO" id="GO:0003723">
    <property type="term" value="F:RNA binding"/>
    <property type="evidence" value="ECO:0007669"/>
    <property type="project" value="UniProtKB-UniRule"/>
</dbReference>
<evidence type="ECO:0000256" key="8">
    <source>
        <dbReference type="ARBA" id="ARBA00022884"/>
    </source>
</evidence>
<evidence type="ECO:0000256" key="11">
    <source>
        <dbReference type="ARBA" id="ARBA00023211"/>
    </source>
</evidence>
<gene>
    <name evidence="13 15" type="primary">cas9</name>
    <name evidence="15" type="ORF">IAD15_00365</name>
</gene>
<keyword evidence="4" id="KW-0479">Metal-binding</keyword>
<feature type="active site" description="Proton acceptor for HNH nuclease domain" evidence="13">
    <location>
        <position position="560"/>
    </location>
</feature>
<dbReference type="PROSITE" id="PS51749">
    <property type="entry name" value="HNH_CAS9"/>
    <property type="match status" value="1"/>
</dbReference>
<keyword evidence="5 13" id="KW-0255">Endonuclease</keyword>
<dbReference type="Pfam" id="PF13395">
    <property type="entry name" value="HNH_4"/>
    <property type="match status" value="1"/>
</dbReference>
<dbReference type="Gene3D" id="3.30.420.10">
    <property type="entry name" value="Ribonuclease H-like superfamily/Ribonuclease H"/>
    <property type="match status" value="3"/>
</dbReference>
<evidence type="ECO:0000256" key="10">
    <source>
        <dbReference type="ARBA" id="ARBA00023125"/>
    </source>
</evidence>
<dbReference type="Proteomes" id="UP000824175">
    <property type="component" value="Unassembled WGS sequence"/>
</dbReference>
<evidence type="ECO:0000256" key="12">
    <source>
        <dbReference type="ARBA" id="ARBA00046380"/>
    </source>
</evidence>
<dbReference type="EC" id="3.1.-.-" evidence="13"/>
<name>A0A9D1HMM2_9FIRM</name>
<dbReference type="InterPro" id="IPR040656">
    <property type="entry name" value="Cas9_WED_dom"/>
</dbReference>
<comment type="subunit">
    <text evidence="12 13">Monomer. Binds crRNA and tracrRNA.</text>
</comment>
<dbReference type="InterPro" id="IPR003615">
    <property type="entry name" value="HNH_nuc"/>
</dbReference>
<dbReference type="NCBIfam" id="TIGR01865">
    <property type="entry name" value="cas_Csn1"/>
    <property type="match status" value="1"/>
</dbReference>
<feature type="active site" description="For RuvC-like nuclease domain" evidence="13">
    <location>
        <position position="9"/>
    </location>
</feature>
<evidence type="ECO:0000259" key="14">
    <source>
        <dbReference type="PROSITE" id="PS51749"/>
    </source>
</evidence>
<evidence type="ECO:0000256" key="1">
    <source>
        <dbReference type="ARBA" id="ARBA00001946"/>
    </source>
</evidence>
<evidence type="ECO:0000256" key="5">
    <source>
        <dbReference type="ARBA" id="ARBA00022759"/>
    </source>
</evidence>
<evidence type="ECO:0000256" key="4">
    <source>
        <dbReference type="ARBA" id="ARBA00022723"/>
    </source>
</evidence>
<keyword evidence="7" id="KW-0460">Magnesium</keyword>
<keyword evidence="9 13" id="KW-0051">Antiviral defense</keyword>
<dbReference type="InterPro" id="IPR028629">
    <property type="entry name" value="Cas9"/>
</dbReference>
<keyword evidence="8 13" id="KW-0694">RNA-binding</keyword>
<reference evidence="15" key="1">
    <citation type="submission" date="2020-10" db="EMBL/GenBank/DDBJ databases">
        <authorList>
            <person name="Gilroy R."/>
        </authorList>
    </citation>
    <scope>NUCLEOTIDE SEQUENCE</scope>
    <source>
        <strain evidence="15">CHK195-11698</strain>
    </source>
</reference>
<dbReference type="GO" id="GO:0003677">
    <property type="term" value="F:DNA binding"/>
    <property type="evidence" value="ECO:0007669"/>
    <property type="project" value="UniProtKB-UniRule"/>
</dbReference>
<proteinExistence type="inferred from homology"/>
<evidence type="ECO:0000313" key="16">
    <source>
        <dbReference type="Proteomes" id="UP000824175"/>
    </source>
</evidence>
<dbReference type="InterPro" id="IPR041383">
    <property type="entry name" value="RuvC_III"/>
</dbReference>
<keyword evidence="3 13" id="KW-0540">Nuclease</keyword>
<evidence type="ECO:0000256" key="7">
    <source>
        <dbReference type="ARBA" id="ARBA00022842"/>
    </source>
</evidence>
<evidence type="ECO:0000256" key="9">
    <source>
        <dbReference type="ARBA" id="ARBA00023118"/>
    </source>
</evidence>
<comment type="similarity">
    <text evidence="13">Belongs to the CRISPR-associated Cas9 family.</text>
</comment>
<keyword evidence="11" id="KW-0464">Manganese</keyword>
<evidence type="ECO:0000256" key="13">
    <source>
        <dbReference type="HAMAP-Rule" id="MF_01480"/>
    </source>
</evidence>
<reference evidence="15" key="2">
    <citation type="journal article" date="2021" name="PeerJ">
        <title>Extensive microbial diversity within the chicken gut microbiome revealed by metagenomics and culture.</title>
        <authorList>
            <person name="Gilroy R."/>
            <person name="Ravi A."/>
            <person name="Getino M."/>
            <person name="Pursley I."/>
            <person name="Horton D.L."/>
            <person name="Alikhan N.F."/>
            <person name="Baker D."/>
            <person name="Gharbi K."/>
            <person name="Hall N."/>
            <person name="Watson M."/>
            <person name="Adriaenssens E.M."/>
            <person name="Foster-Nyarko E."/>
            <person name="Jarju S."/>
            <person name="Secka A."/>
            <person name="Antonio M."/>
            <person name="Oren A."/>
            <person name="Chaudhuri R.R."/>
            <person name="La Ragione R."/>
            <person name="Hildebrand F."/>
            <person name="Pallen M.J."/>
        </authorList>
    </citation>
    <scope>NUCLEOTIDE SEQUENCE</scope>
    <source>
        <strain evidence="15">CHK195-11698</strain>
    </source>
</reference>
<dbReference type="GO" id="GO:0046872">
    <property type="term" value="F:metal ion binding"/>
    <property type="evidence" value="ECO:0007669"/>
    <property type="project" value="UniProtKB-UniRule"/>
</dbReference>
<dbReference type="GO" id="GO:0043571">
    <property type="term" value="P:maintenance of CRISPR repeat elements"/>
    <property type="evidence" value="ECO:0007669"/>
    <property type="project" value="UniProtKB-UniRule"/>
</dbReference>
<dbReference type="EMBL" id="DVMJ01000002">
    <property type="protein sequence ID" value="HIU12517.1"/>
    <property type="molecule type" value="Genomic_DNA"/>
</dbReference>
<dbReference type="GO" id="GO:0016787">
    <property type="term" value="F:hydrolase activity"/>
    <property type="evidence" value="ECO:0007669"/>
    <property type="project" value="UniProtKB-KW"/>
</dbReference>
<keyword evidence="6 13" id="KW-0378">Hydrolase</keyword>
<accession>A0A9D1HMM2</accession>
<dbReference type="InterPro" id="IPR033114">
    <property type="entry name" value="HNH_CAS9"/>
</dbReference>
<comment type="function">
    <text evidence="13">CRISPR (clustered regularly interspaced short palindromic repeat) is an adaptive immune system that provides protection against mobile genetic elements (viruses, transposable elements and conjugative plasmids). CRISPR clusters contain spacers, sequences complementary to antecedent mobile elements, and target invading nucleic acids. CRISPR clusters are transcribed and processed into CRISPR RNA (crRNA). In type II CRISPR systems correct processing of pre-crRNA requires a trans-encoded small RNA (tracrRNA), endogenous ribonuclease 3 (rnc) and this protein. The tracrRNA serves as a guide for ribonuclease 3-aided processing of pre-crRNA. Subsequently Cas9/crRNA/tracrRNA endonucleolytically cleaves linear or circular dsDNA target complementary to the spacer; Cas9 is inactive in the absence of the 2 guide RNAs (gRNA). Cas9 recognizes the protospacer adjacent motif (PAM) in the CRISPR repeat sequences to help distinguish self versus nonself, as targets within the bacterial CRISPR locus do not have PAMs. PAM recognition is also required for catalytic activity.</text>
</comment>
<dbReference type="InterPro" id="IPR036397">
    <property type="entry name" value="RNaseH_sf"/>
</dbReference>
<dbReference type="InterPro" id="IPR040555">
    <property type="entry name" value="Cas9_PI2"/>
</dbReference>
<sequence length="1103" mass="128474">MNHYVLGLDIGITSVGYGVIDLDNYQFVDYGVRLFKEGTAEDNVNRRTKRGSRRLKRRRQTRLDDMKELLQKEKIMSETYHSSYDPYDMRIKGLSQKLSNDELTCAILHITKCRGTTLEALDSADEDSEGTKSILSKNDQDLKKYHYVCLVQKERLKQSGKIKGTENNFKTDDYIKELDEILSHQDLSEDLCEKIRTIVSRRRQYYEGPGSEKSPTPYGRWIAQGVGPIDLIEKMRGKCSVFPDQLRAAKNSYTAELFNLLNDLNNLECEGEKLTTSQKQDVIDFVNEKGGITPKQLAKLLNVDLNQIKGFRIDKNDKPLLTEFKGYKALKKIFDTNNCDLYKKDLSILDGLAEIVTGKKGIEERKQAIQQAYPEIDEAIVEQCAVMKGMTQYHSLSLKAMHLINQEMLQSPRNQMQVLHESHFFDKNRVSHKGQKYIEADDEAILSPVVKRAQRETFKVVNALREKYGEFESIVVETTRDRNSQEQKKRLNDSQKYYEQENRKVDELLSHEGYDPSKINGKTKLKVRLYLQQEGKTAYTNAPIDLNLLIKDATAYEVDHIIPLSISLDDSINNKALINRTENQNKSNMTPIYAILRGKLNISLDTYKTVVKNNRNYTGKKRSYLLYDKDITKFSNMQEFIARNLVDTSYACRVVMNTLSDYFKDNEISTHVHTVRGRVTNIFRNRINMQKEREKDYLHHAVDALIVASIKKLNLLNTYLLKYNFNDLYNEETGEVFAVGDDQQVLDPKYIRFITQLKTIYDESNMYYNGLIERNVMQFPPIKISHKIDTKPNRQISDETIYSTRTVGNEEYVVKKYSDIYDPKFTQLTDDIINDRPLDRWLMYRNDNQTFKIIQSIILDHFHIFKDDEKHFSCTKKKGQIQYALKGKNPLYLYKQEHGKVRKYAKKGNGPEITMMKYFDGKLGNNIDISNHYHVHNKKVVLLQISPYRTDFYVSPEGKYKMLTVRYANVFYKESKKKYVIDEKWYASEKKRKNITDDDIFVCSLHHDELIGIQKKDGAKYVYDLSTEDGGKPRLYHGEMEILKFTATNNDSKNIIEVKPIYTYCKKRLMISIGPITKLAKYATDVLGNVYEVKKNILKLEFE</sequence>
<evidence type="ECO:0000313" key="15">
    <source>
        <dbReference type="EMBL" id="HIU12517.1"/>
    </source>
</evidence>
<feature type="domain" description="HNH Cas9-type" evidence="14">
    <location>
        <begin position="480"/>
        <end position="645"/>
    </location>
</feature>
<dbReference type="HAMAP" id="MF_01480">
    <property type="entry name" value="Cas9"/>
    <property type="match status" value="1"/>
</dbReference>
<comment type="similarity">
    <text evidence="2">Belongs to the CRISPR-associated protein Cas9 family. Subtype II-A subfamily.</text>
</comment>
<dbReference type="Pfam" id="PF18061">
    <property type="entry name" value="CRISPR_Cas9_WED"/>
    <property type="match status" value="1"/>
</dbReference>
<keyword evidence="10 13" id="KW-0238">DNA-binding</keyword>
<dbReference type="AlphaFoldDB" id="A0A9D1HMM2"/>
<evidence type="ECO:0000256" key="2">
    <source>
        <dbReference type="ARBA" id="ARBA00005244"/>
    </source>
</evidence>
<dbReference type="GO" id="GO:0004519">
    <property type="term" value="F:endonuclease activity"/>
    <property type="evidence" value="ECO:0007669"/>
    <property type="project" value="UniProtKB-UniRule"/>
</dbReference>
<dbReference type="GO" id="GO:0051607">
    <property type="term" value="P:defense response to virus"/>
    <property type="evidence" value="ECO:0007669"/>
    <property type="project" value="UniProtKB-UniRule"/>
</dbReference>
<comment type="caution">
    <text evidence="15">The sequence shown here is derived from an EMBL/GenBank/DDBJ whole genome shotgun (WGS) entry which is preliminary data.</text>
</comment>
<comment type="caution">
    <text evidence="13">Lacks conserved residue(s) required for the propagation of feature annotation.</text>
</comment>
<comment type="cofactor">
    <cofactor evidence="1">
        <name>Mg(2+)</name>
        <dbReference type="ChEBI" id="CHEBI:18420"/>
    </cofactor>
</comment>
<evidence type="ECO:0000256" key="3">
    <source>
        <dbReference type="ARBA" id="ARBA00022722"/>
    </source>
</evidence>
<organism evidence="15 16">
    <name type="scientific">Candidatus Fimiplasma intestinipullorum</name>
    <dbReference type="NCBI Taxonomy" id="2840825"/>
    <lineage>
        <taxon>Bacteria</taxon>
        <taxon>Bacillati</taxon>
        <taxon>Bacillota</taxon>
        <taxon>Clostridia</taxon>
        <taxon>Eubacteriales</taxon>
        <taxon>Candidatus Fimiplasma</taxon>
    </lineage>
</organism>
<comment type="domain">
    <text evidence="13">Has 2 endonuclease domains. The discontinuous RuvC-like domain cleaves the target DNA noncomplementary to crRNA while the HNH nuclease domain cleaves the target DNA complementary to crRNA.</text>
</comment>
<dbReference type="Pfam" id="PF18541">
    <property type="entry name" value="RuvC_III"/>
    <property type="match status" value="1"/>
</dbReference>
<evidence type="ECO:0000256" key="6">
    <source>
        <dbReference type="ARBA" id="ARBA00022801"/>
    </source>
</evidence>
<dbReference type="Pfam" id="PF18070">
    <property type="entry name" value="Cas9_PI2"/>
    <property type="match status" value="1"/>
</dbReference>
<protein>
    <recommendedName>
        <fullName evidence="13">CRISPR-associated endonuclease Cas9</fullName>
        <ecNumber evidence="13">3.1.-.-</ecNumber>
    </recommendedName>
</protein>